<name>A0ABT3BN39_9BACT</name>
<dbReference type="InterPro" id="IPR029057">
    <property type="entry name" value="PRTase-like"/>
</dbReference>
<protein>
    <submittedName>
        <fullName evidence="3">Ribose-phosphate diphosphokinase</fullName>
        <ecNumber evidence="3">2.7.6.1</ecNumber>
    </submittedName>
</protein>
<dbReference type="Pfam" id="PF14572">
    <property type="entry name" value="Pribosyl_synth"/>
    <property type="match status" value="1"/>
</dbReference>
<dbReference type="InterPro" id="IPR029099">
    <property type="entry name" value="Pribosyltran_N"/>
</dbReference>
<dbReference type="SMART" id="SM01400">
    <property type="entry name" value="Pribosyltran_N"/>
    <property type="match status" value="1"/>
</dbReference>
<keyword evidence="4" id="KW-1185">Reference proteome</keyword>
<dbReference type="NCBIfam" id="TIGR01251">
    <property type="entry name" value="ribP_PPkin"/>
    <property type="match status" value="1"/>
</dbReference>
<keyword evidence="3" id="KW-0808">Transferase</keyword>
<dbReference type="NCBIfam" id="NF002320">
    <property type="entry name" value="PRK01259.1"/>
    <property type="match status" value="1"/>
</dbReference>
<organism evidence="3 4">
    <name type="scientific">Ureaplasma miroungigenitalium</name>
    <dbReference type="NCBI Taxonomy" id="1042321"/>
    <lineage>
        <taxon>Bacteria</taxon>
        <taxon>Bacillati</taxon>
        <taxon>Mycoplasmatota</taxon>
        <taxon>Mycoplasmoidales</taxon>
        <taxon>Mycoplasmoidaceae</taxon>
        <taxon>Ureaplasma</taxon>
    </lineage>
</organism>
<dbReference type="Gene3D" id="3.40.50.2020">
    <property type="match status" value="2"/>
</dbReference>
<dbReference type="Pfam" id="PF13793">
    <property type="entry name" value="Pribosyltran_N"/>
    <property type="match status" value="1"/>
</dbReference>
<sequence length="352" mass="39018">MPKITDKNQSTSIQQDVLIFALSNSQELGEKIAKILNTELPPIDIAHFADGEVLVKPKITVRHRRVVLIQSTSKPVNDALMELLIAIDAMRRASAKSINVIIPYFGYARQDRKASPREPISARLVAKLIEAAGANNVLTYDIHSNQQQGFYDIPFDTLQGAWTLFKQYARDHNNNLSNVVVVAPDYGSVKRSREISMATNTGLAIVDKRRCGMNQVQINNILGEVKDKDCVLIDDMIDTGGTILGAAQLVRDKGAASVTIMATHGLFNKNALERIDQAINNKVVDAVYITDTIKNPSYPWLKVVSVANSLSECIRIYSQNDGSMSMIHDLNSKLLFEDIVDTVCSNDQKYNQ</sequence>
<evidence type="ECO:0000313" key="3">
    <source>
        <dbReference type="EMBL" id="MCV3728651.1"/>
    </source>
</evidence>
<dbReference type="PANTHER" id="PTHR10210">
    <property type="entry name" value="RIBOSE-PHOSPHATE DIPHOSPHOKINASE FAMILY MEMBER"/>
    <property type="match status" value="1"/>
</dbReference>
<dbReference type="GO" id="GO:0004749">
    <property type="term" value="F:ribose phosphate diphosphokinase activity"/>
    <property type="evidence" value="ECO:0007669"/>
    <property type="project" value="UniProtKB-EC"/>
</dbReference>
<evidence type="ECO:0000259" key="2">
    <source>
        <dbReference type="Pfam" id="PF13793"/>
    </source>
</evidence>
<dbReference type="SUPFAM" id="SSF53271">
    <property type="entry name" value="PRTase-like"/>
    <property type="match status" value="1"/>
</dbReference>
<accession>A0ABT3BN39</accession>
<feature type="domain" description="Ribose-phosphate pyrophosphokinase N-terminal" evidence="2">
    <location>
        <begin position="18"/>
        <end position="133"/>
    </location>
</feature>
<evidence type="ECO:0000313" key="4">
    <source>
        <dbReference type="Proteomes" id="UP001208245"/>
    </source>
</evidence>
<dbReference type="InterPro" id="IPR005946">
    <property type="entry name" value="Rib-P_diPkinase"/>
</dbReference>
<dbReference type="InterPro" id="IPR000836">
    <property type="entry name" value="PRTase_dom"/>
</dbReference>
<reference evidence="3 4" key="1">
    <citation type="journal article" date="2020" name="Int. J. Syst. Evol. Microbiol.">
        <title>Ureaplasma miroungigenitalium sp. nov. isolated from northern elephant seals (Mirounga angustirostris) and Ureaplasma zalophigenitalium sp. nov. isolated from California sea lions (Zalophus californianus).</title>
        <authorList>
            <person name="Volokhov D.V."/>
            <person name="Gulland F.M."/>
            <person name="Gao Y."/>
            <person name="Chizhikov V.E."/>
        </authorList>
    </citation>
    <scope>NUCLEOTIDE SEQUENCE [LARGE SCALE GENOMIC DNA]</scope>
    <source>
        <strain evidence="3 4">ES3182-GEN</strain>
    </source>
</reference>
<evidence type="ECO:0000256" key="1">
    <source>
        <dbReference type="ARBA" id="ARBA00022727"/>
    </source>
</evidence>
<comment type="caution">
    <text evidence="3">The sequence shown here is derived from an EMBL/GenBank/DDBJ whole genome shotgun (WGS) entry which is preliminary data.</text>
</comment>
<dbReference type="EMBL" id="JAOXHL010000003">
    <property type="protein sequence ID" value="MCV3728651.1"/>
    <property type="molecule type" value="Genomic_DNA"/>
</dbReference>
<dbReference type="Proteomes" id="UP001208245">
    <property type="component" value="Unassembled WGS sequence"/>
</dbReference>
<proteinExistence type="predicted"/>
<dbReference type="PANTHER" id="PTHR10210:SF41">
    <property type="entry name" value="RIBOSE-PHOSPHATE PYROPHOSPHOKINASE 1, CHLOROPLASTIC"/>
    <property type="match status" value="1"/>
</dbReference>
<gene>
    <name evidence="3" type="ORF">OF376_02595</name>
</gene>
<dbReference type="CDD" id="cd06223">
    <property type="entry name" value="PRTases_typeI"/>
    <property type="match status" value="1"/>
</dbReference>
<dbReference type="RefSeq" id="WP_263821964.1">
    <property type="nucleotide sequence ID" value="NZ_JAOXHL010000003.1"/>
</dbReference>
<dbReference type="EC" id="2.7.6.1" evidence="3"/>
<keyword evidence="1" id="KW-0545">Nucleotide biosynthesis</keyword>